<accession>A0A8D8BLY3</accession>
<protein>
    <submittedName>
        <fullName evidence="1">(northern house mosquito) hypothetical protein</fullName>
    </submittedName>
</protein>
<proteinExistence type="predicted"/>
<dbReference type="EMBL" id="HBUE01079424">
    <property type="protein sequence ID" value="CAG6476853.1"/>
    <property type="molecule type" value="Transcribed_RNA"/>
</dbReference>
<sequence length="113" mass="13745">MITSKKLKIENFLNELNNFHLLQFFFFRNFVFRIFPQYHHFIPSSLKSNHELQFKSCRLQTYRFLNHHFGKIESENFLNQLNNFHLLSHFLEIPFPNIPTTSSFHPIFPENLS</sequence>
<name>A0A8D8BLY3_CULPI</name>
<dbReference type="AlphaFoldDB" id="A0A8D8BLY3"/>
<evidence type="ECO:0000313" key="1">
    <source>
        <dbReference type="EMBL" id="CAG6476853.1"/>
    </source>
</evidence>
<reference evidence="1" key="1">
    <citation type="submission" date="2021-05" db="EMBL/GenBank/DDBJ databases">
        <authorList>
            <person name="Alioto T."/>
            <person name="Alioto T."/>
            <person name="Gomez Garrido J."/>
        </authorList>
    </citation>
    <scope>NUCLEOTIDE SEQUENCE</scope>
</reference>
<organism evidence="1">
    <name type="scientific">Culex pipiens</name>
    <name type="common">House mosquito</name>
    <dbReference type="NCBI Taxonomy" id="7175"/>
    <lineage>
        <taxon>Eukaryota</taxon>
        <taxon>Metazoa</taxon>
        <taxon>Ecdysozoa</taxon>
        <taxon>Arthropoda</taxon>
        <taxon>Hexapoda</taxon>
        <taxon>Insecta</taxon>
        <taxon>Pterygota</taxon>
        <taxon>Neoptera</taxon>
        <taxon>Endopterygota</taxon>
        <taxon>Diptera</taxon>
        <taxon>Nematocera</taxon>
        <taxon>Culicoidea</taxon>
        <taxon>Culicidae</taxon>
        <taxon>Culicinae</taxon>
        <taxon>Culicini</taxon>
        <taxon>Culex</taxon>
        <taxon>Culex</taxon>
    </lineage>
</organism>